<dbReference type="Gene3D" id="2.40.50.100">
    <property type="match status" value="2"/>
</dbReference>
<evidence type="ECO:0000313" key="7">
    <source>
        <dbReference type="Proteomes" id="UP000829504"/>
    </source>
</evidence>
<dbReference type="AlphaFoldDB" id="A0A0C1GSE6"/>
<keyword evidence="7" id="KW-1185">Reference proteome</keyword>
<dbReference type="EMBL" id="JUFZ01000039">
    <property type="protein sequence ID" value="KIC09200.1"/>
    <property type="molecule type" value="Genomic_DNA"/>
</dbReference>
<dbReference type="PROSITE" id="PS51866">
    <property type="entry name" value="MOP"/>
    <property type="match status" value="2"/>
</dbReference>
<keyword evidence="1 2" id="KW-0500">Molybdenum</keyword>
<dbReference type="Pfam" id="PF03459">
    <property type="entry name" value="TOBE"/>
    <property type="match status" value="2"/>
</dbReference>
<dbReference type="Proteomes" id="UP000031390">
    <property type="component" value="Unassembled WGS sequence"/>
</dbReference>
<dbReference type="InterPro" id="IPR005116">
    <property type="entry name" value="Transp-assoc_OB_typ1"/>
</dbReference>
<dbReference type="RefSeq" id="WP_039406795.1">
    <property type="nucleotide sequence ID" value="NZ_CP094242.1"/>
</dbReference>
<evidence type="ECO:0000313" key="6">
    <source>
        <dbReference type="Proteomes" id="UP000031390"/>
    </source>
</evidence>
<reference evidence="4 6" key="1">
    <citation type="submission" date="2014-12" db="EMBL/GenBank/DDBJ databases">
        <title>Genome sequence of Morococcus cerebrosus.</title>
        <authorList>
            <person name="Shin S.-K."/>
            <person name="Yi H."/>
        </authorList>
    </citation>
    <scope>NUCLEOTIDE SEQUENCE [LARGE SCALE GENOMIC DNA]</scope>
    <source>
        <strain evidence="4 6">CIP 81.93</strain>
    </source>
</reference>
<dbReference type="EMBL" id="CP094242">
    <property type="protein sequence ID" value="UNV87697.1"/>
    <property type="molecule type" value="Genomic_DNA"/>
</dbReference>
<dbReference type="InterPro" id="IPR004606">
    <property type="entry name" value="Mop_domain"/>
</dbReference>
<evidence type="ECO:0000256" key="2">
    <source>
        <dbReference type="PROSITE-ProRule" id="PRU01213"/>
    </source>
</evidence>
<sequence length="142" mass="14788">MKSSARNQLAGTVTHIEHSNGSCLVTLASAGGIEIHAQISSFSLKRLKLSVGSPVIAMIKAASVVLATDLAPMTLSAENCLNGTVKRVEQGAVNNVVTLDINNEINLCATITLYSSETLALEPDLPATAVFNANQVMLGVLI</sequence>
<dbReference type="SUPFAM" id="SSF50331">
    <property type="entry name" value="MOP-like"/>
    <property type="match status" value="2"/>
</dbReference>
<evidence type="ECO:0000259" key="3">
    <source>
        <dbReference type="PROSITE" id="PS51866"/>
    </source>
</evidence>
<protein>
    <submittedName>
        <fullName evidence="5">TOBE domain-containing protein</fullName>
    </submittedName>
</protein>
<evidence type="ECO:0000313" key="5">
    <source>
        <dbReference type="EMBL" id="UNV87697.1"/>
    </source>
</evidence>
<dbReference type="GO" id="GO:0015689">
    <property type="term" value="P:molybdate ion transport"/>
    <property type="evidence" value="ECO:0007669"/>
    <property type="project" value="InterPro"/>
</dbReference>
<dbReference type="PATRIC" id="fig|1056807.3.peg.980"/>
<proteinExistence type="predicted"/>
<name>A0A0C1GSE6_9NEIS</name>
<feature type="domain" description="Mop" evidence="3">
    <location>
        <begin position="2"/>
        <end position="68"/>
    </location>
</feature>
<organism evidence="4 6">
    <name type="scientific">Morococcus cerebrosus</name>
    <dbReference type="NCBI Taxonomy" id="1056807"/>
    <lineage>
        <taxon>Bacteria</taxon>
        <taxon>Pseudomonadati</taxon>
        <taxon>Pseudomonadota</taxon>
        <taxon>Betaproteobacteria</taxon>
        <taxon>Neisseriales</taxon>
        <taxon>Neisseriaceae</taxon>
        <taxon>Morococcus</taxon>
    </lineage>
</organism>
<dbReference type="InterPro" id="IPR008995">
    <property type="entry name" value="Mo/tungstate-bd_C_term_dom"/>
</dbReference>
<evidence type="ECO:0000256" key="1">
    <source>
        <dbReference type="ARBA" id="ARBA00022505"/>
    </source>
</evidence>
<accession>A0A0C1GSE6</accession>
<evidence type="ECO:0000313" key="4">
    <source>
        <dbReference type="EMBL" id="KIC09200.1"/>
    </source>
</evidence>
<dbReference type="Proteomes" id="UP000829504">
    <property type="component" value="Chromosome"/>
</dbReference>
<reference evidence="5 7" key="2">
    <citation type="submission" date="2022-03" db="EMBL/GenBank/DDBJ databases">
        <title>Genome sequencing of Morococcus cerebrosus.</title>
        <authorList>
            <person name="Baek M.-G."/>
            <person name="Yi H."/>
        </authorList>
    </citation>
    <scope>NUCLEOTIDE SEQUENCE [LARGE SCALE GENOMIC DNA]</scope>
    <source>
        <strain evidence="5 7">CIP 81.93</strain>
    </source>
</reference>
<dbReference type="NCBIfam" id="TIGR00638">
    <property type="entry name" value="Mop"/>
    <property type="match status" value="1"/>
</dbReference>
<gene>
    <name evidence="4" type="ORF">MCC93_10150</name>
    <name evidence="5" type="ORF">MON37_01770</name>
</gene>
<feature type="domain" description="Mop" evidence="3">
    <location>
        <begin position="74"/>
        <end position="140"/>
    </location>
</feature>